<dbReference type="PANTHER" id="PTHR11819:SF195">
    <property type="entry name" value="SODIUM_GLUCOSE COTRANSPORTER 4"/>
    <property type="match status" value="1"/>
</dbReference>
<dbReference type="GO" id="GO:0005412">
    <property type="term" value="F:D-glucose:sodium symporter activity"/>
    <property type="evidence" value="ECO:0007669"/>
    <property type="project" value="TreeGrafter"/>
</dbReference>
<evidence type="ECO:0000256" key="1">
    <source>
        <dbReference type="ARBA" id="ARBA00004141"/>
    </source>
</evidence>
<gene>
    <name evidence="8" type="ORF">GCM10011507_02840</name>
</gene>
<keyword evidence="5 7" id="KW-0472">Membrane</keyword>
<evidence type="ECO:0000256" key="4">
    <source>
        <dbReference type="ARBA" id="ARBA00022989"/>
    </source>
</evidence>
<comment type="similarity">
    <text evidence="2 6">Belongs to the sodium:solute symporter (SSF) (TC 2.A.21) family.</text>
</comment>
<feature type="transmembrane region" description="Helical" evidence="7">
    <location>
        <begin position="363"/>
        <end position="382"/>
    </location>
</feature>
<dbReference type="Proteomes" id="UP000648801">
    <property type="component" value="Unassembled WGS sequence"/>
</dbReference>
<name>A0A916RG95_9BACT</name>
<dbReference type="Pfam" id="PF00474">
    <property type="entry name" value="SSF"/>
    <property type="match status" value="1"/>
</dbReference>
<dbReference type="InterPro" id="IPR038377">
    <property type="entry name" value="Na/Glc_symporter_sf"/>
</dbReference>
<dbReference type="Gene3D" id="1.20.1730.10">
    <property type="entry name" value="Sodium/glucose cotransporter"/>
    <property type="match status" value="1"/>
</dbReference>
<dbReference type="RefSeq" id="WP_188757579.1">
    <property type="nucleotide sequence ID" value="NZ_BMJB01000001.1"/>
</dbReference>
<feature type="transmembrane region" description="Helical" evidence="7">
    <location>
        <begin position="155"/>
        <end position="174"/>
    </location>
</feature>
<keyword evidence="4 7" id="KW-1133">Transmembrane helix</keyword>
<accession>A0A916RG95</accession>
<feature type="transmembrane region" description="Helical" evidence="7">
    <location>
        <begin position="6"/>
        <end position="26"/>
    </location>
</feature>
<reference evidence="8" key="2">
    <citation type="submission" date="2020-09" db="EMBL/GenBank/DDBJ databases">
        <authorList>
            <person name="Sun Q."/>
            <person name="Zhou Y."/>
        </authorList>
    </citation>
    <scope>NUCLEOTIDE SEQUENCE</scope>
    <source>
        <strain evidence="8">CGMCC 1.15447</strain>
    </source>
</reference>
<dbReference type="GO" id="GO:0005886">
    <property type="term" value="C:plasma membrane"/>
    <property type="evidence" value="ECO:0007669"/>
    <property type="project" value="TreeGrafter"/>
</dbReference>
<sequence length="540" mass="59855">MFGTLLNKLLFSAYLLVNVLIGLLAARRATNGSRGYFLAGESLPWYAIGGSIIAANISTEHFIGMVGAAYAAGFVVAQWEWGNWFTLSVLLWIFLPYYLRGGIYTMPEFLERRYNKTCRYIFAIASLVLWIVAQMSVVMLAGAKALEGMFGIDPLYSILGLALLAGSYTIYGGLASVAWTDFLQFLVLMTGGAIVAITGLVRTGGVLALMHAEPYKFKIIYPLNDPTYPWFGVFTLFLSIGIWYNCTNQFIVQRCLGARTEWDARMGVIFAGFMKILLPFLVVVPGIVAFKLFPSLPDPDLAYPTLVKTLVPAGLAGIVMAGIASALLSHLSSVVNSSSTIFTIDLYHPLLRPRATDLHLVKVGRWSSFVILILAVLLSLWLARGKYGVFLLIQNVGAWVAAPISVVFLLGALWRRASAAAATFILLFGFPYTAFVQYVLFRYVSILRPYDNFLNRTFLVWITCLILMVFVSLVTTAPSAEVVDKIVWSKSFLRLPQAERARSIGFSSPLLWWSALVCLALALYAYMIWFQFWGPLVKHG</sequence>
<feature type="transmembrane region" description="Helical" evidence="7">
    <location>
        <begin position="310"/>
        <end position="327"/>
    </location>
</feature>
<keyword evidence="3 7" id="KW-0812">Transmembrane</keyword>
<protein>
    <submittedName>
        <fullName evidence="8">Solute:sodium symporter (SSS) family transporter</fullName>
    </submittedName>
</protein>
<feature type="transmembrane region" description="Helical" evidence="7">
    <location>
        <begin position="267"/>
        <end position="290"/>
    </location>
</feature>
<proteinExistence type="inferred from homology"/>
<feature type="transmembrane region" description="Helical" evidence="7">
    <location>
        <begin position="389"/>
        <end position="414"/>
    </location>
</feature>
<evidence type="ECO:0000313" key="9">
    <source>
        <dbReference type="Proteomes" id="UP000648801"/>
    </source>
</evidence>
<feature type="transmembrane region" description="Helical" evidence="7">
    <location>
        <begin position="120"/>
        <end position="143"/>
    </location>
</feature>
<evidence type="ECO:0000313" key="8">
    <source>
        <dbReference type="EMBL" id="GGA55004.1"/>
    </source>
</evidence>
<reference evidence="8" key="1">
    <citation type="journal article" date="2014" name="Int. J. Syst. Evol. Microbiol.">
        <title>Complete genome sequence of Corynebacterium casei LMG S-19264T (=DSM 44701T), isolated from a smear-ripened cheese.</title>
        <authorList>
            <consortium name="US DOE Joint Genome Institute (JGI-PGF)"/>
            <person name="Walter F."/>
            <person name="Albersmeier A."/>
            <person name="Kalinowski J."/>
            <person name="Ruckert C."/>
        </authorList>
    </citation>
    <scope>NUCLEOTIDE SEQUENCE</scope>
    <source>
        <strain evidence="8">CGMCC 1.15447</strain>
    </source>
</reference>
<dbReference type="AlphaFoldDB" id="A0A916RG95"/>
<dbReference type="PANTHER" id="PTHR11819">
    <property type="entry name" value="SOLUTE CARRIER FAMILY 5"/>
    <property type="match status" value="1"/>
</dbReference>
<comment type="subcellular location">
    <subcellularLocation>
        <location evidence="1">Membrane</location>
        <topology evidence="1">Multi-pass membrane protein</topology>
    </subcellularLocation>
</comment>
<feature type="transmembrane region" description="Helical" evidence="7">
    <location>
        <begin position="186"/>
        <end position="208"/>
    </location>
</feature>
<dbReference type="EMBL" id="BMJB01000001">
    <property type="protein sequence ID" value="GGA55004.1"/>
    <property type="molecule type" value="Genomic_DNA"/>
</dbReference>
<dbReference type="NCBIfam" id="TIGR00813">
    <property type="entry name" value="sss"/>
    <property type="match status" value="1"/>
</dbReference>
<keyword evidence="9" id="KW-1185">Reference proteome</keyword>
<feature type="transmembrane region" description="Helical" evidence="7">
    <location>
        <begin position="81"/>
        <end position="99"/>
    </location>
</feature>
<feature type="transmembrane region" description="Helical" evidence="7">
    <location>
        <begin position="228"/>
        <end position="246"/>
    </location>
</feature>
<feature type="transmembrane region" description="Helical" evidence="7">
    <location>
        <begin position="46"/>
        <end position="75"/>
    </location>
</feature>
<feature type="transmembrane region" description="Helical" evidence="7">
    <location>
        <begin position="453"/>
        <end position="474"/>
    </location>
</feature>
<evidence type="ECO:0000256" key="7">
    <source>
        <dbReference type="SAM" id="Phobius"/>
    </source>
</evidence>
<organism evidence="8 9">
    <name type="scientific">Edaphobacter acidisoli</name>
    <dbReference type="NCBI Taxonomy" id="2040573"/>
    <lineage>
        <taxon>Bacteria</taxon>
        <taxon>Pseudomonadati</taxon>
        <taxon>Acidobacteriota</taxon>
        <taxon>Terriglobia</taxon>
        <taxon>Terriglobales</taxon>
        <taxon>Acidobacteriaceae</taxon>
        <taxon>Edaphobacter</taxon>
    </lineage>
</organism>
<feature type="transmembrane region" description="Helical" evidence="7">
    <location>
        <begin position="510"/>
        <end position="530"/>
    </location>
</feature>
<dbReference type="PROSITE" id="PS50283">
    <property type="entry name" value="NA_SOLUT_SYMP_3"/>
    <property type="match status" value="1"/>
</dbReference>
<feature type="transmembrane region" description="Helical" evidence="7">
    <location>
        <begin position="420"/>
        <end position="441"/>
    </location>
</feature>
<evidence type="ECO:0000256" key="2">
    <source>
        <dbReference type="ARBA" id="ARBA00006434"/>
    </source>
</evidence>
<comment type="caution">
    <text evidence="8">The sequence shown here is derived from an EMBL/GenBank/DDBJ whole genome shotgun (WGS) entry which is preliminary data.</text>
</comment>
<evidence type="ECO:0000256" key="5">
    <source>
        <dbReference type="ARBA" id="ARBA00023136"/>
    </source>
</evidence>
<evidence type="ECO:0000256" key="3">
    <source>
        <dbReference type="ARBA" id="ARBA00022692"/>
    </source>
</evidence>
<evidence type="ECO:0000256" key="6">
    <source>
        <dbReference type="RuleBase" id="RU362091"/>
    </source>
</evidence>
<dbReference type="InterPro" id="IPR001734">
    <property type="entry name" value="Na/solute_symporter"/>
</dbReference>